<dbReference type="PANTHER" id="PTHR46007">
    <property type="entry name" value="MEDIATOR OF RNA POLYMERASE II TRANSCRIPTION SUBUNIT 12"/>
    <property type="match status" value="1"/>
</dbReference>
<feature type="compositionally biased region" description="Polar residues" evidence="1">
    <location>
        <begin position="134"/>
        <end position="158"/>
    </location>
</feature>
<organism evidence="3 4">
    <name type="scientific">Anaeramoeba flamelloides</name>
    <dbReference type="NCBI Taxonomy" id="1746091"/>
    <lineage>
        <taxon>Eukaryota</taxon>
        <taxon>Metamonada</taxon>
        <taxon>Anaeramoebidae</taxon>
        <taxon>Anaeramoeba</taxon>
    </lineage>
</organism>
<dbReference type="Pfam" id="PF12090">
    <property type="entry name" value="Spt20_SEP"/>
    <property type="match status" value="1"/>
</dbReference>
<feature type="region of interest" description="Disordered" evidence="1">
    <location>
        <begin position="264"/>
        <end position="297"/>
    </location>
</feature>
<feature type="compositionally biased region" description="Low complexity" evidence="1">
    <location>
        <begin position="269"/>
        <end position="288"/>
    </location>
</feature>
<accession>A0AAV7YHR1</accession>
<feature type="compositionally biased region" description="Basic residues" evidence="1">
    <location>
        <begin position="608"/>
        <end position="632"/>
    </location>
</feature>
<feature type="region of interest" description="Disordered" evidence="1">
    <location>
        <begin position="804"/>
        <end position="826"/>
    </location>
</feature>
<feature type="compositionally biased region" description="Polar residues" evidence="1">
    <location>
        <begin position="804"/>
        <end position="818"/>
    </location>
</feature>
<dbReference type="Proteomes" id="UP001146793">
    <property type="component" value="Unassembled WGS sequence"/>
</dbReference>
<gene>
    <name evidence="3" type="ORF">M0812_26589</name>
</gene>
<feature type="compositionally biased region" description="Basic residues" evidence="1">
    <location>
        <begin position="37"/>
        <end position="47"/>
    </location>
</feature>
<dbReference type="GO" id="GO:0003713">
    <property type="term" value="F:transcription coactivator activity"/>
    <property type="evidence" value="ECO:0007669"/>
    <property type="project" value="TreeGrafter"/>
</dbReference>
<feature type="region of interest" description="Disordered" evidence="1">
    <location>
        <begin position="521"/>
        <end position="632"/>
    </location>
</feature>
<feature type="region of interest" description="Disordered" evidence="1">
    <location>
        <begin position="310"/>
        <end position="347"/>
    </location>
</feature>
<dbReference type="InterPro" id="IPR046468">
    <property type="entry name" value="Spt20-like_SEP"/>
</dbReference>
<reference evidence="3" key="1">
    <citation type="submission" date="2022-08" db="EMBL/GenBank/DDBJ databases">
        <title>Novel sulphate-reducing endosymbionts in the free-living metamonad Anaeramoeba.</title>
        <authorList>
            <person name="Jerlstrom-Hultqvist J."/>
            <person name="Cepicka I."/>
            <person name="Gallot-Lavallee L."/>
            <person name="Salas-Leiva D."/>
            <person name="Curtis B.A."/>
            <person name="Zahonova K."/>
            <person name="Pipaliya S."/>
            <person name="Dacks J."/>
            <person name="Roger A.J."/>
        </authorList>
    </citation>
    <scope>NUCLEOTIDE SEQUENCE</scope>
    <source>
        <strain evidence="3">Busselton2</strain>
    </source>
</reference>
<dbReference type="AlphaFoldDB" id="A0AAV7YHR1"/>
<feature type="domain" description="Spt20-like SEP" evidence="2">
    <location>
        <begin position="188"/>
        <end position="317"/>
    </location>
</feature>
<dbReference type="InterPro" id="IPR051647">
    <property type="entry name" value="Mediator_comp_sub12"/>
</dbReference>
<feature type="compositionally biased region" description="Basic and acidic residues" evidence="1">
    <location>
        <begin position="556"/>
        <end position="578"/>
    </location>
</feature>
<feature type="compositionally biased region" description="Acidic residues" evidence="1">
    <location>
        <begin position="579"/>
        <end position="599"/>
    </location>
</feature>
<evidence type="ECO:0000313" key="4">
    <source>
        <dbReference type="Proteomes" id="UP001146793"/>
    </source>
</evidence>
<keyword evidence="3" id="KW-0240">DNA-directed RNA polymerase</keyword>
<dbReference type="GO" id="GO:0016592">
    <property type="term" value="C:mediator complex"/>
    <property type="evidence" value="ECO:0007669"/>
    <property type="project" value="TreeGrafter"/>
</dbReference>
<feature type="region of interest" description="Disordered" evidence="1">
    <location>
        <begin position="134"/>
        <end position="160"/>
    </location>
</feature>
<feature type="compositionally biased region" description="Basic residues" evidence="1">
    <location>
        <begin position="521"/>
        <end position="536"/>
    </location>
</feature>
<dbReference type="PANTHER" id="PTHR46007:SF8">
    <property type="entry name" value="C2H2-TYPE DOMAIN-CONTAINING PROTEIN"/>
    <property type="match status" value="1"/>
</dbReference>
<feature type="region of interest" description="Disordered" evidence="1">
    <location>
        <begin position="37"/>
        <end position="56"/>
    </location>
</feature>
<evidence type="ECO:0000259" key="2">
    <source>
        <dbReference type="Pfam" id="PF12090"/>
    </source>
</evidence>
<protein>
    <submittedName>
        <fullName evidence="3">DNA-directed RNA polymerase i subunit rpa34</fullName>
    </submittedName>
</protein>
<dbReference type="EMBL" id="JANTQA010000063">
    <property type="protein sequence ID" value="KAJ3427014.1"/>
    <property type="molecule type" value="Genomic_DNA"/>
</dbReference>
<evidence type="ECO:0000313" key="3">
    <source>
        <dbReference type="EMBL" id="KAJ3427014.1"/>
    </source>
</evidence>
<dbReference type="GO" id="GO:0000428">
    <property type="term" value="C:DNA-directed RNA polymerase complex"/>
    <property type="evidence" value="ECO:0007669"/>
    <property type="project" value="UniProtKB-KW"/>
</dbReference>
<sequence length="947" mass="111905">MDSPRTLFKIGLRTKRRRFRFQPNNLRYSKYLCRQNLKKKKKKKKKKQNTEEPNDIKLTKLENSTFTTINSLIKSQLENSTQIKRLIVNKLTSNEQLQEKKTNVFLKFLEIRLKHLQNKKAFLDDDQNNQMGTTSGIGDLESNNNHNRITNNKMNGNDNQKERNKKINYVWDPRFTSSVPLQETLRDVNPGLVLNLYINCFSFFHENLCHSYDYPFKPLFESIINGRINSSLFRTISKNKSHFYNGYLVVDILDYRHRMSNRLAKPDLSSKSNQDQKNQQQDQKNQQQGIGNTDPNRMKIEIKHEPLNRSRANQQNPQQQQHPQQQNLQQPHSQQQKQLQHSIKRLEFEEQTDKKRKVLLSLDEETFSFVVAAMEYQEYSLLRKLETRLSRSGLNPKQQTPQNFGRTQKQLQRLARWGSEKQSRFQQQLLMIKSIPTCFESSIDILKIANYYYSNKYKTNYIRKKLLDSDNKLHHKKEIKNRLLKKILNLNYNLHKKKIVNLDYERINTIKIKLKKKEREKLKKRSNLKKKSKGKKKEKETKTGAGMEMGMGMEMEIEKEKEKEKEKEIVIEKEKESEPGLESDTFDETDTDTDMGTDTDNERNNGREKRKKERDKERKKRKSKRKKYSRFSRRAEMMDMIQPLNTETSGIEFVFKQKKKYKGLTIFRPLLSQRKKLISEQSFSEYIRRLTDPIGGSVNSNLQKFLIKRAKDTNKTIQNEKYTVYYKKKPFMIEQSYNKPSVFTEEQIEKMKQIKEIKMDDIGPRSHDKFSTHHSPLVQIYSSVARPSIFLSVENTNESISNTLQSTTSVSDHTTIPIPNNGKLNNNNNNNNNDNHNFMNVNNTNNTNNANTNNNNQMNKGKNIIGEHNIIDRQIFSYVKPEKNEKAIIKLRVDPESGIHEIDVTFKIGNKGITKTKTTGERVQTKTIFHHYHQFMEKNGWRQENMK</sequence>
<dbReference type="GO" id="GO:0045944">
    <property type="term" value="P:positive regulation of transcription by RNA polymerase II"/>
    <property type="evidence" value="ECO:0007669"/>
    <property type="project" value="TreeGrafter"/>
</dbReference>
<feature type="compositionally biased region" description="Low complexity" evidence="1">
    <location>
        <begin position="313"/>
        <end position="341"/>
    </location>
</feature>
<proteinExistence type="predicted"/>
<name>A0AAV7YHR1_9EUKA</name>
<feature type="compositionally biased region" description="Low complexity" evidence="1">
    <location>
        <begin position="543"/>
        <end position="554"/>
    </location>
</feature>
<evidence type="ECO:0000256" key="1">
    <source>
        <dbReference type="SAM" id="MobiDB-lite"/>
    </source>
</evidence>
<keyword evidence="3" id="KW-0804">Transcription</keyword>
<comment type="caution">
    <text evidence="3">The sequence shown here is derived from an EMBL/GenBank/DDBJ whole genome shotgun (WGS) entry which is preliminary data.</text>
</comment>